<comment type="caution">
    <text evidence="1">The sequence shown here is derived from an EMBL/GenBank/DDBJ whole genome shotgun (WGS) entry which is preliminary data.</text>
</comment>
<evidence type="ECO:0000313" key="1">
    <source>
        <dbReference type="EMBL" id="PXX06389.1"/>
    </source>
</evidence>
<evidence type="ECO:0000313" key="2">
    <source>
        <dbReference type="Proteomes" id="UP000247781"/>
    </source>
</evidence>
<keyword evidence="2" id="KW-1185">Reference proteome</keyword>
<dbReference type="Gene3D" id="1.20.1290.10">
    <property type="entry name" value="AhpD-like"/>
    <property type="match status" value="1"/>
</dbReference>
<dbReference type="AlphaFoldDB" id="A0A318HDA2"/>
<dbReference type="Proteomes" id="UP000247781">
    <property type="component" value="Unassembled WGS sequence"/>
</dbReference>
<protein>
    <recommendedName>
        <fullName evidence="3">Carboxymuconolactone decarboxylase family protein</fullName>
    </recommendedName>
</protein>
<name>A0A318HDA2_9MYCO</name>
<accession>A0A318HDA2</accession>
<proteinExistence type="predicted"/>
<dbReference type="RefSeq" id="WP_110317991.1">
    <property type="nucleotide sequence ID" value="NZ_QJJU01000014.1"/>
</dbReference>
<evidence type="ECO:0008006" key="3">
    <source>
        <dbReference type="Google" id="ProtNLM"/>
    </source>
</evidence>
<dbReference type="PANTHER" id="PTHR34846:SF11">
    <property type="entry name" value="4-CARBOXYMUCONOLACTONE DECARBOXYLASE FAMILY PROTEIN (AFU_ORTHOLOGUE AFUA_6G11590)"/>
    <property type="match status" value="1"/>
</dbReference>
<reference evidence="1 2" key="2">
    <citation type="submission" date="2018-06" db="EMBL/GenBank/DDBJ databases">
        <title>Sequencing of bacterial isolates from soil warming experiment in Harvard Forest, Massachusetts, USA.</title>
        <authorList>
            <person name="Deangelis K.PhD."/>
        </authorList>
    </citation>
    <scope>NUCLEOTIDE SEQUENCE [LARGE SCALE GENOMIC DNA]</scope>
    <source>
        <strain evidence="1 2">GAS496</strain>
    </source>
</reference>
<dbReference type="PANTHER" id="PTHR34846">
    <property type="entry name" value="4-CARBOXYMUCONOLACTONE DECARBOXYLASE FAMILY PROTEIN (AFU_ORTHOLOGUE AFUA_6G11590)"/>
    <property type="match status" value="1"/>
</dbReference>
<gene>
    <name evidence="1" type="ORF">C8E89_114162</name>
</gene>
<reference evidence="2" key="1">
    <citation type="submission" date="2018-05" db="EMBL/GenBank/DDBJ databases">
        <authorList>
            <person name="Deangelis K."/>
            <person name="Huntemann M."/>
            <person name="Clum A."/>
            <person name="Pillay M."/>
            <person name="Palaniappan K."/>
            <person name="Varghese N."/>
            <person name="Mikhailova N."/>
            <person name="Stamatis D."/>
            <person name="Reddy T."/>
            <person name="Daum C."/>
            <person name="Shapiro N."/>
            <person name="Ivanova N."/>
            <person name="Kyrpides N."/>
            <person name="Woyke T."/>
        </authorList>
    </citation>
    <scope>NUCLEOTIDE SEQUENCE [LARGE SCALE GENOMIC DNA]</scope>
    <source>
        <strain evidence="2">GAS496</strain>
    </source>
</reference>
<organism evidence="1 2">
    <name type="scientific">Mycolicibacterium moriokaense</name>
    <dbReference type="NCBI Taxonomy" id="39691"/>
    <lineage>
        <taxon>Bacteria</taxon>
        <taxon>Bacillati</taxon>
        <taxon>Actinomycetota</taxon>
        <taxon>Actinomycetes</taxon>
        <taxon>Mycobacteriales</taxon>
        <taxon>Mycobacteriaceae</taxon>
        <taxon>Mycolicibacterium</taxon>
    </lineage>
</organism>
<sequence length="183" mass="20153">MTVFPYPELDSEKTAQYQAFPINLTRMMLHTKGLTVPYLWFAGSFRTATISAQVREQVIVRVGALTACEYEVFQHRPEVLRTGTSEELLKDLLDPRHQEFGDASLTALIAYVDSLVKNIGAGQSELDELRKHFPDDEVAEITLLAGTYVLCAAFIKSLQIPLDDSPGDWSAADANLGGGSSDD</sequence>
<dbReference type="SUPFAM" id="SSF69118">
    <property type="entry name" value="AhpD-like"/>
    <property type="match status" value="1"/>
</dbReference>
<dbReference type="EMBL" id="QJJU01000014">
    <property type="protein sequence ID" value="PXX06389.1"/>
    <property type="molecule type" value="Genomic_DNA"/>
</dbReference>
<dbReference type="InterPro" id="IPR029032">
    <property type="entry name" value="AhpD-like"/>
</dbReference>
<dbReference type="OrthoDB" id="949132at2"/>